<dbReference type="NCBIfam" id="TIGR01133">
    <property type="entry name" value="murG"/>
    <property type="match status" value="1"/>
</dbReference>
<feature type="binding site" evidence="10">
    <location>
        <position position="169"/>
    </location>
    <ligand>
        <name>UDP-N-acetyl-alpha-D-glucosamine</name>
        <dbReference type="ChEBI" id="CHEBI:57705"/>
    </ligand>
</feature>
<feature type="binding site" evidence="10">
    <location>
        <position position="197"/>
    </location>
    <ligand>
        <name>UDP-N-acetyl-alpha-D-glucosamine</name>
        <dbReference type="ChEBI" id="CHEBI:57705"/>
    </ligand>
</feature>
<dbReference type="Gene3D" id="3.40.50.2000">
    <property type="entry name" value="Glycogen Phosphorylase B"/>
    <property type="match status" value="2"/>
</dbReference>
<comment type="similarity">
    <text evidence="10">Belongs to the glycosyltransferase 28 family. MurG subfamily.</text>
</comment>
<evidence type="ECO:0000256" key="9">
    <source>
        <dbReference type="ARBA" id="ARBA00023316"/>
    </source>
</evidence>
<evidence type="ECO:0000256" key="7">
    <source>
        <dbReference type="ARBA" id="ARBA00023136"/>
    </source>
</evidence>
<feature type="domain" description="Glycosyltransferase family 28 N-terminal" evidence="11">
    <location>
        <begin position="7"/>
        <end position="144"/>
    </location>
</feature>
<dbReference type="InterPro" id="IPR006009">
    <property type="entry name" value="GlcNAc_MurG"/>
</dbReference>
<accession>A0ABV7LFN4</accession>
<evidence type="ECO:0000259" key="12">
    <source>
        <dbReference type="Pfam" id="PF04101"/>
    </source>
</evidence>
<keyword evidence="4 10" id="KW-0808">Transferase</keyword>
<evidence type="ECO:0000313" key="13">
    <source>
        <dbReference type="EMBL" id="MFC3266354.1"/>
    </source>
</evidence>
<dbReference type="PANTHER" id="PTHR21015:SF22">
    <property type="entry name" value="GLYCOSYLTRANSFERASE"/>
    <property type="match status" value="1"/>
</dbReference>
<comment type="caution">
    <text evidence="13">The sequence shown here is derived from an EMBL/GenBank/DDBJ whole genome shotgun (WGS) entry which is preliminary data.</text>
</comment>
<dbReference type="RefSeq" id="WP_376831150.1">
    <property type="nucleotide sequence ID" value="NZ_JBHLWR010000006.1"/>
</dbReference>
<dbReference type="EMBL" id="JBHRUV010000036">
    <property type="protein sequence ID" value="MFC3266354.1"/>
    <property type="molecule type" value="Genomic_DNA"/>
</dbReference>
<keyword evidence="9 10" id="KW-0961">Cell wall biogenesis/degradation</keyword>
<dbReference type="InterPro" id="IPR007235">
    <property type="entry name" value="Glyco_trans_28_C"/>
</dbReference>
<keyword evidence="8 10" id="KW-0131">Cell cycle</keyword>
<reference evidence="14" key="1">
    <citation type="journal article" date="2019" name="Int. J. Syst. Evol. Microbiol.">
        <title>The Global Catalogue of Microorganisms (GCM) 10K type strain sequencing project: providing services to taxonomists for standard genome sequencing and annotation.</title>
        <authorList>
            <consortium name="The Broad Institute Genomics Platform"/>
            <consortium name="The Broad Institute Genome Sequencing Center for Infectious Disease"/>
            <person name="Wu L."/>
            <person name="Ma J."/>
        </authorList>
    </citation>
    <scope>NUCLEOTIDE SEQUENCE [LARGE SCALE GENOMIC DNA]</scope>
    <source>
        <strain evidence="14">CCM 7941</strain>
    </source>
</reference>
<evidence type="ECO:0000256" key="10">
    <source>
        <dbReference type="HAMAP-Rule" id="MF_00033"/>
    </source>
</evidence>
<evidence type="ECO:0000256" key="1">
    <source>
        <dbReference type="ARBA" id="ARBA00022475"/>
    </source>
</evidence>
<evidence type="ECO:0000256" key="2">
    <source>
        <dbReference type="ARBA" id="ARBA00022618"/>
    </source>
</evidence>
<dbReference type="HAMAP" id="MF_00033">
    <property type="entry name" value="MurG"/>
    <property type="match status" value="1"/>
</dbReference>
<dbReference type="GO" id="GO:0016757">
    <property type="term" value="F:glycosyltransferase activity"/>
    <property type="evidence" value="ECO:0007669"/>
    <property type="project" value="UniProtKB-KW"/>
</dbReference>
<comment type="pathway">
    <text evidence="10">Cell wall biogenesis; peptidoglycan biosynthesis.</text>
</comment>
<gene>
    <name evidence="10 13" type="primary">murG</name>
    <name evidence="13" type="ORF">ACFOEX_08320</name>
</gene>
<dbReference type="PANTHER" id="PTHR21015">
    <property type="entry name" value="UDP-N-ACETYLGLUCOSAMINE--N-ACETYLMURAMYL-(PENTAPEPTIDE) PYROPHOSPHORYL-UNDECAPRENOL N-ACETYLGLUCOSAMINE TRANSFERASE 1"/>
    <property type="match status" value="1"/>
</dbReference>
<dbReference type="CDD" id="cd03785">
    <property type="entry name" value="GT28_MurG"/>
    <property type="match status" value="1"/>
</dbReference>
<comment type="function">
    <text evidence="10">Cell wall formation. Catalyzes the transfer of a GlcNAc subunit on undecaprenyl-pyrophosphoryl-MurNAc-pentapeptide (lipid intermediate I) to form undecaprenyl-pyrophosphoryl-MurNAc-(pentapeptide)GlcNAc (lipid intermediate II).</text>
</comment>
<feature type="binding site" evidence="10">
    <location>
        <position position="298"/>
    </location>
    <ligand>
        <name>UDP-N-acetyl-alpha-D-glucosamine</name>
        <dbReference type="ChEBI" id="CHEBI:57705"/>
    </ligand>
</feature>
<evidence type="ECO:0000256" key="5">
    <source>
        <dbReference type="ARBA" id="ARBA00022960"/>
    </source>
</evidence>
<comment type="catalytic activity">
    <reaction evidence="10">
        <text>di-trans,octa-cis-undecaprenyl diphospho-N-acetyl-alpha-D-muramoyl-L-alanyl-D-glutamyl-meso-2,6-diaminopimeloyl-D-alanyl-D-alanine + UDP-N-acetyl-alpha-D-glucosamine = di-trans,octa-cis-undecaprenyl diphospho-[N-acetyl-alpha-D-glucosaminyl-(1-&gt;4)]-N-acetyl-alpha-D-muramoyl-L-alanyl-D-glutamyl-meso-2,6-diaminopimeloyl-D-alanyl-D-alanine + UDP + H(+)</text>
        <dbReference type="Rhea" id="RHEA:31227"/>
        <dbReference type="ChEBI" id="CHEBI:15378"/>
        <dbReference type="ChEBI" id="CHEBI:57705"/>
        <dbReference type="ChEBI" id="CHEBI:58223"/>
        <dbReference type="ChEBI" id="CHEBI:61387"/>
        <dbReference type="ChEBI" id="CHEBI:61388"/>
        <dbReference type="EC" id="2.4.1.227"/>
    </reaction>
</comment>
<evidence type="ECO:0000259" key="11">
    <source>
        <dbReference type="Pfam" id="PF03033"/>
    </source>
</evidence>
<keyword evidence="2 10" id="KW-0132">Cell division</keyword>
<dbReference type="EC" id="2.4.1.227" evidence="10"/>
<sequence length="371" mass="37881">MSAPPVILLAAGGTGGHLFPAEALARELARRGLRVALATDARVTGHVANFPAEKIYEIPSATPSRKSLPEMAKAALTLARGFWKARGLVRGVLRPAVVVGFGGYPSVPPLAAAQAAGARTIIHEQNAVLGRANRFLAKGATVIATGFADVAGVPEQARGRLRHVGNPVRPAVLEAAAQPMPPLGGDDPLRLVVFGGSQGARVMSDVAPAAIALLSPEQRARLVVTQQARPEDLERVRARYAEMGVTAVVEPFFSDLPARVAGAHLVVARSGASTVAELGVIGRAAILVPLPGALDQDQAANAAVLAKAGAALVIPQPEFTATRLHDEIAARLAAPEQLLAAAAAARGAGVPDAASRLADLVMETGGLAAPA</sequence>
<keyword evidence="3 10" id="KW-0328">Glycosyltransferase</keyword>
<dbReference type="InterPro" id="IPR004276">
    <property type="entry name" value="GlycoTrans_28_N"/>
</dbReference>
<organism evidence="13 14">
    <name type="scientific">Camelimonas abortus</name>
    <dbReference type="NCBI Taxonomy" id="1017184"/>
    <lineage>
        <taxon>Bacteria</taxon>
        <taxon>Pseudomonadati</taxon>
        <taxon>Pseudomonadota</taxon>
        <taxon>Alphaproteobacteria</taxon>
        <taxon>Hyphomicrobiales</taxon>
        <taxon>Chelatococcaceae</taxon>
        <taxon>Camelimonas</taxon>
    </lineage>
</organism>
<dbReference type="Pfam" id="PF04101">
    <property type="entry name" value="Glyco_tran_28_C"/>
    <property type="match status" value="1"/>
</dbReference>
<comment type="caution">
    <text evidence="10">Lacks conserved residue(s) required for the propagation of feature annotation.</text>
</comment>
<dbReference type="SUPFAM" id="SSF53756">
    <property type="entry name" value="UDP-Glycosyltransferase/glycogen phosphorylase"/>
    <property type="match status" value="1"/>
</dbReference>
<evidence type="ECO:0000313" key="14">
    <source>
        <dbReference type="Proteomes" id="UP001595536"/>
    </source>
</evidence>
<keyword evidence="14" id="KW-1185">Reference proteome</keyword>
<evidence type="ECO:0000256" key="8">
    <source>
        <dbReference type="ARBA" id="ARBA00023306"/>
    </source>
</evidence>
<keyword evidence="5 10" id="KW-0133">Cell shape</keyword>
<evidence type="ECO:0000256" key="6">
    <source>
        <dbReference type="ARBA" id="ARBA00022984"/>
    </source>
</evidence>
<proteinExistence type="inferred from homology"/>
<name>A0ABV7LFN4_9HYPH</name>
<protein>
    <recommendedName>
        <fullName evidence="10">UDP-N-acetylglucosamine--N-acetylmuramyl-(pentapeptide) pyrophosphoryl-undecaprenol N-acetylglucosamine transferase</fullName>
        <ecNumber evidence="10">2.4.1.227</ecNumber>
    </recommendedName>
    <alternativeName>
        <fullName evidence="10">Undecaprenyl-PP-MurNAc-pentapeptide-UDPGlcNAc GlcNAc transferase</fullName>
    </alternativeName>
</protein>
<dbReference type="Proteomes" id="UP001595536">
    <property type="component" value="Unassembled WGS sequence"/>
</dbReference>
<evidence type="ECO:0000256" key="4">
    <source>
        <dbReference type="ARBA" id="ARBA00022679"/>
    </source>
</evidence>
<feature type="binding site" evidence="10">
    <location>
        <begin position="14"/>
        <end position="16"/>
    </location>
    <ligand>
        <name>UDP-N-acetyl-alpha-D-glucosamine</name>
        <dbReference type="ChEBI" id="CHEBI:57705"/>
    </ligand>
</feature>
<keyword evidence="7 10" id="KW-0472">Membrane</keyword>
<comment type="subcellular location">
    <subcellularLocation>
        <location evidence="10">Cell membrane</location>
        <topology evidence="10">Peripheral membrane protein</topology>
        <orientation evidence="10">Cytoplasmic side</orientation>
    </subcellularLocation>
</comment>
<feature type="binding site" evidence="10">
    <location>
        <position position="126"/>
    </location>
    <ligand>
        <name>UDP-N-acetyl-alpha-D-glucosamine</name>
        <dbReference type="ChEBI" id="CHEBI:57705"/>
    </ligand>
</feature>
<feature type="domain" description="Glycosyl transferase family 28 C-terminal" evidence="12">
    <location>
        <begin position="191"/>
        <end position="357"/>
    </location>
</feature>
<evidence type="ECO:0000256" key="3">
    <source>
        <dbReference type="ARBA" id="ARBA00022676"/>
    </source>
</evidence>
<keyword evidence="6 10" id="KW-0573">Peptidoglycan synthesis</keyword>
<dbReference type="Pfam" id="PF03033">
    <property type="entry name" value="Glyco_transf_28"/>
    <property type="match status" value="1"/>
</dbReference>
<keyword evidence="1 10" id="KW-1003">Cell membrane</keyword>